<dbReference type="OrthoDB" id="9764363at2"/>
<organism evidence="7 8">
    <name type="scientific">Denitrovibrio acetiphilus (strain DSM 12809 / NBRC 114555 / N2460)</name>
    <dbReference type="NCBI Taxonomy" id="522772"/>
    <lineage>
        <taxon>Bacteria</taxon>
        <taxon>Pseudomonadati</taxon>
        <taxon>Deferribacterota</taxon>
        <taxon>Deferribacteres</taxon>
        <taxon>Deferribacterales</taxon>
        <taxon>Geovibrionaceae</taxon>
        <taxon>Denitrovibrio</taxon>
    </lineage>
</organism>
<keyword evidence="5" id="KW-1133">Transmembrane helix</keyword>
<dbReference type="RefSeq" id="WP_013012185.1">
    <property type="nucleotide sequence ID" value="NC_013943.1"/>
</dbReference>
<dbReference type="Proteomes" id="UP000002012">
    <property type="component" value="Chromosome"/>
</dbReference>
<dbReference type="PANTHER" id="PTHR42987">
    <property type="entry name" value="PEPTIDASE S49"/>
    <property type="match status" value="1"/>
</dbReference>
<dbReference type="Gene3D" id="3.90.226.10">
    <property type="entry name" value="2-enoyl-CoA Hydratase, Chain A, domain 1"/>
    <property type="match status" value="1"/>
</dbReference>
<evidence type="ECO:0000256" key="5">
    <source>
        <dbReference type="SAM" id="Phobius"/>
    </source>
</evidence>
<dbReference type="PaxDb" id="522772-Dacet_2950"/>
<evidence type="ECO:0000259" key="6">
    <source>
        <dbReference type="Pfam" id="PF01343"/>
    </source>
</evidence>
<dbReference type="CDD" id="cd07023">
    <property type="entry name" value="S49_Sppa_N_C"/>
    <property type="match status" value="1"/>
</dbReference>
<accession>D4H6M6</accession>
<protein>
    <submittedName>
        <fullName evidence="7">Signal peptide peptidase SppA, 36K type</fullName>
    </submittedName>
</protein>
<dbReference type="Pfam" id="PF01343">
    <property type="entry name" value="Peptidase_S49"/>
    <property type="match status" value="1"/>
</dbReference>
<dbReference type="InterPro" id="IPR047272">
    <property type="entry name" value="S49_SppA_C"/>
</dbReference>
<gene>
    <name evidence="7" type="ordered locus">Dacet_2950</name>
</gene>
<keyword evidence="5" id="KW-0812">Transmembrane</keyword>
<evidence type="ECO:0000256" key="3">
    <source>
        <dbReference type="ARBA" id="ARBA00022801"/>
    </source>
</evidence>
<dbReference type="SUPFAM" id="SSF52096">
    <property type="entry name" value="ClpP/crotonase"/>
    <property type="match status" value="1"/>
</dbReference>
<evidence type="ECO:0000313" key="8">
    <source>
        <dbReference type="Proteomes" id="UP000002012"/>
    </source>
</evidence>
<keyword evidence="2" id="KW-0645">Protease</keyword>
<feature type="domain" description="Peptidase S49" evidence="6">
    <location>
        <begin position="95"/>
        <end position="243"/>
    </location>
</feature>
<dbReference type="NCBIfam" id="TIGR00706">
    <property type="entry name" value="SppA_dom"/>
    <property type="match status" value="1"/>
</dbReference>
<comment type="similarity">
    <text evidence="1">Belongs to the peptidase S49 family.</text>
</comment>
<dbReference type="AlphaFoldDB" id="D4H6M6"/>
<dbReference type="EMBL" id="CP001968">
    <property type="protein sequence ID" value="ADD69700.1"/>
    <property type="molecule type" value="Genomic_DNA"/>
</dbReference>
<proteinExistence type="inferred from homology"/>
<dbReference type="FunCoup" id="D4H6M6">
    <property type="interactions" value="91"/>
</dbReference>
<dbReference type="InterPro" id="IPR002142">
    <property type="entry name" value="Peptidase_S49"/>
</dbReference>
<dbReference type="eggNOG" id="COG0616">
    <property type="taxonomic scope" value="Bacteria"/>
</dbReference>
<evidence type="ECO:0000313" key="7">
    <source>
        <dbReference type="EMBL" id="ADD69700.1"/>
    </source>
</evidence>
<dbReference type="GO" id="GO:0006508">
    <property type="term" value="P:proteolysis"/>
    <property type="evidence" value="ECO:0007669"/>
    <property type="project" value="UniProtKB-KW"/>
</dbReference>
<evidence type="ECO:0000256" key="4">
    <source>
        <dbReference type="ARBA" id="ARBA00022825"/>
    </source>
</evidence>
<name>D4H6M6_DENA2</name>
<reference evidence="7 8" key="1">
    <citation type="journal article" date="2010" name="Stand. Genomic Sci.">
        <title>Complete genome sequence of Denitrovibrio acetiphilus type strain (N2460).</title>
        <authorList>
            <person name="Kiss H."/>
            <person name="Lang E."/>
            <person name="Lapidus A."/>
            <person name="Copeland A."/>
            <person name="Nolan M."/>
            <person name="Glavina Del Rio T."/>
            <person name="Chen F."/>
            <person name="Lucas S."/>
            <person name="Tice H."/>
            <person name="Cheng J.F."/>
            <person name="Han C."/>
            <person name="Goodwin L."/>
            <person name="Pitluck S."/>
            <person name="Liolios K."/>
            <person name="Pati A."/>
            <person name="Ivanova N."/>
            <person name="Mavromatis K."/>
            <person name="Chen A."/>
            <person name="Palaniappan K."/>
            <person name="Land M."/>
            <person name="Hauser L."/>
            <person name="Chang Y.J."/>
            <person name="Jeffries C.D."/>
            <person name="Detter J.C."/>
            <person name="Brettin T."/>
            <person name="Spring S."/>
            <person name="Rohde M."/>
            <person name="Goker M."/>
            <person name="Woyke T."/>
            <person name="Bristow J."/>
            <person name="Eisen J.A."/>
            <person name="Markowitz V."/>
            <person name="Hugenholtz P."/>
            <person name="Kyrpides N.C."/>
            <person name="Klenk H.P."/>
        </authorList>
    </citation>
    <scope>NUCLEOTIDE SEQUENCE [LARGE SCALE GENOMIC DNA]</scope>
    <source>
        <strain evidence="8">DSM 12809 / NBRC 114555 / N2460</strain>
    </source>
</reference>
<dbReference type="PANTHER" id="PTHR42987:SF4">
    <property type="entry name" value="PROTEASE SOHB-RELATED"/>
    <property type="match status" value="1"/>
</dbReference>
<dbReference type="InterPro" id="IPR004635">
    <property type="entry name" value="Pept_S49_SppA"/>
</dbReference>
<dbReference type="HOGENOM" id="CLU_046540_0_0_0"/>
<dbReference type="InterPro" id="IPR029045">
    <property type="entry name" value="ClpP/crotonase-like_dom_sf"/>
</dbReference>
<dbReference type="STRING" id="522772.Dacet_2950"/>
<sequence length="288" mass="32091" precursor="true">MKKILKFLSKAIIVVVVIAVVLRIIVVMSGEGEDVIMSNSIAVLRLEGVIIDTKDLDKKLKKLDANEKVKGIILEINSPGGVIAPTQVIYNRIMKMKKPVYAVMESVAASGGYYIAVAADEVYALESTTTGSIGVIMQYSNVEELMSKIGIKSVVFKSGKLKDVPSPTRDLSYSEKEYMQAMISEFYEQFLRDVLKRRSISEDKLRDLADGRVFSGRQAVELKLIDKIGTREEAVVDMKNELGIQDLEVKELYDKDESLLSQLFTKAAVLRSELIPNGGFYYIYKPGL</sequence>
<dbReference type="GO" id="GO:0008236">
    <property type="term" value="F:serine-type peptidase activity"/>
    <property type="evidence" value="ECO:0007669"/>
    <property type="project" value="UniProtKB-KW"/>
</dbReference>
<dbReference type="KEGG" id="dap:Dacet_2950"/>
<keyword evidence="3" id="KW-0378">Hydrolase</keyword>
<keyword evidence="8" id="KW-1185">Reference proteome</keyword>
<dbReference type="InParanoid" id="D4H6M6"/>
<feature type="transmembrane region" description="Helical" evidence="5">
    <location>
        <begin position="7"/>
        <end position="28"/>
    </location>
</feature>
<keyword evidence="5" id="KW-0472">Membrane</keyword>
<evidence type="ECO:0000256" key="1">
    <source>
        <dbReference type="ARBA" id="ARBA00008683"/>
    </source>
</evidence>
<keyword evidence="4" id="KW-0720">Serine protease</keyword>
<evidence type="ECO:0000256" key="2">
    <source>
        <dbReference type="ARBA" id="ARBA00022670"/>
    </source>
</evidence>